<name>A0AC34QZ78_9BILA</name>
<evidence type="ECO:0000313" key="2">
    <source>
        <dbReference type="WBParaSite" id="JU765_v2.g20624.t1"/>
    </source>
</evidence>
<proteinExistence type="predicted"/>
<dbReference type="Proteomes" id="UP000887576">
    <property type="component" value="Unplaced"/>
</dbReference>
<dbReference type="WBParaSite" id="JU765_v2.g20624.t1">
    <property type="protein sequence ID" value="JU765_v2.g20624.t1"/>
    <property type="gene ID" value="JU765_v2.g20624"/>
</dbReference>
<evidence type="ECO:0000313" key="1">
    <source>
        <dbReference type="Proteomes" id="UP000887576"/>
    </source>
</evidence>
<accession>A0AC34QZ78</accession>
<organism evidence="1 2">
    <name type="scientific">Panagrolaimus sp. JU765</name>
    <dbReference type="NCBI Taxonomy" id="591449"/>
    <lineage>
        <taxon>Eukaryota</taxon>
        <taxon>Metazoa</taxon>
        <taxon>Ecdysozoa</taxon>
        <taxon>Nematoda</taxon>
        <taxon>Chromadorea</taxon>
        <taxon>Rhabditida</taxon>
        <taxon>Tylenchina</taxon>
        <taxon>Panagrolaimomorpha</taxon>
        <taxon>Panagrolaimoidea</taxon>
        <taxon>Panagrolaimidae</taxon>
        <taxon>Panagrolaimus</taxon>
    </lineage>
</organism>
<protein>
    <submittedName>
        <fullName evidence="2">Uncharacterized protein</fullName>
    </submittedName>
</protein>
<reference evidence="2" key="1">
    <citation type="submission" date="2022-11" db="UniProtKB">
        <authorList>
            <consortium name="WormBaseParasite"/>
        </authorList>
    </citation>
    <scope>IDENTIFICATION</scope>
</reference>
<sequence>MKVIFVVLIFVSATFHQIQSEDCTKIGTCTTEPTGPAMIPYCGEWSAWSCDCCGGCFSARCIRECQSNDKSCSTPYCKGERVREEPNQSCSSPSPSCQFPLAICCDGNYAYVNGTRRYCGEI</sequence>